<evidence type="ECO:0000313" key="3">
    <source>
        <dbReference type="Proteomes" id="UP000699042"/>
    </source>
</evidence>
<organism evidence="2 3">
    <name type="scientific">Colletotrichum scovillei</name>
    <dbReference type="NCBI Taxonomy" id="1209932"/>
    <lineage>
        <taxon>Eukaryota</taxon>
        <taxon>Fungi</taxon>
        <taxon>Dikarya</taxon>
        <taxon>Ascomycota</taxon>
        <taxon>Pezizomycotina</taxon>
        <taxon>Sordariomycetes</taxon>
        <taxon>Hypocreomycetidae</taxon>
        <taxon>Glomerellales</taxon>
        <taxon>Glomerellaceae</taxon>
        <taxon>Colletotrichum</taxon>
        <taxon>Colletotrichum acutatum species complex</taxon>
    </lineage>
</organism>
<protein>
    <submittedName>
        <fullName evidence="2">Uncharacterized protein</fullName>
    </submittedName>
</protein>
<sequence length="106" mass="11359">NKVQSANGESRLSPTKIEQGAPQQSSNKPSRGGVGAGQVTRPESRRGRSGSKQRQAAGARQHARHWTKMGLDSNLNRASNSTQQHRIPDLSLTNLCALDECGSLPT</sequence>
<dbReference type="AlphaFoldDB" id="A0A9P7UDV0"/>
<evidence type="ECO:0000313" key="2">
    <source>
        <dbReference type="EMBL" id="KAG7051471.1"/>
    </source>
</evidence>
<dbReference type="Proteomes" id="UP000699042">
    <property type="component" value="Unassembled WGS sequence"/>
</dbReference>
<name>A0A9P7UDV0_9PEZI</name>
<feature type="compositionally biased region" description="Polar residues" evidence="1">
    <location>
        <begin position="73"/>
        <end position="84"/>
    </location>
</feature>
<comment type="caution">
    <text evidence="2">The sequence shown here is derived from an EMBL/GenBank/DDBJ whole genome shotgun (WGS) entry which is preliminary data.</text>
</comment>
<feature type="compositionally biased region" description="Polar residues" evidence="1">
    <location>
        <begin position="1"/>
        <end position="13"/>
    </location>
</feature>
<dbReference type="EMBL" id="JAESDN010000004">
    <property type="protein sequence ID" value="KAG7051471.1"/>
    <property type="molecule type" value="Genomic_DNA"/>
</dbReference>
<gene>
    <name evidence="2" type="ORF">JMJ77_002093</name>
</gene>
<reference evidence="2" key="1">
    <citation type="submission" date="2021-05" db="EMBL/GenBank/DDBJ databases">
        <title>Comparative genomics of three Colletotrichum scovillei strains and genetic complementation revealed genes involved fungal growth and virulence on chili pepper.</title>
        <authorList>
            <person name="Hsieh D.-K."/>
            <person name="Chuang S.-C."/>
            <person name="Chen C.-Y."/>
            <person name="Chao Y.-T."/>
            <person name="Lu M.-Y.J."/>
            <person name="Lee M.-H."/>
            <person name="Shih M.-C."/>
        </authorList>
    </citation>
    <scope>NUCLEOTIDE SEQUENCE</scope>
    <source>
        <strain evidence="2">Coll-153</strain>
    </source>
</reference>
<keyword evidence="3" id="KW-1185">Reference proteome</keyword>
<feature type="region of interest" description="Disordered" evidence="1">
    <location>
        <begin position="1"/>
        <end position="84"/>
    </location>
</feature>
<evidence type="ECO:0000256" key="1">
    <source>
        <dbReference type="SAM" id="MobiDB-lite"/>
    </source>
</evidence>
<feature type="non-terminal residue" evidence="2">
    <location>
        <position position="1"/>
    </location>
</feature>
<proteinExistence type="predicted"/>
<accession>A0A9P7UDV0</accession>